<organism evidence="2 3">
    <name type="scientific">Dillenia turbinata</name>
    <dbReference type="NCBI Taxonomy" id="194707"/>
    <lineage>
        <taxon>Eukaryota</taxon>
        <taxon>Viridiplantae</taxon>
        <taxon>Streptophyta</taxon>
        <taxon>Embryophyta</taxon>
        <taxon>Tracheophyta</taxon>
        <taxon>Spermatophyta</taxon>
        <taxon>Magnoliopsida</taxon>
        <taxon>eudicotyledons</taxon>
        <taxon>Gunneridae</taxon>
        <taxon>Pentapetalae</taxon>
        <taxon>Dilleniales</taxon>
        <taxon>Dilleniaceae</taxon>
        <taxon>Dillenia</taxon>
    </lineage>
</organism>
<dbReference type="InterPro" id="IPR036389">
    <property type="entry name" value="RNase_III_sf"/>
</dbReference>
<comment type="caution">
    <text evidence="2">The sequence shown here is derived from an EMBL/GenBank/DDBJ whole genome shotgun (WGS) entry which is preliminary data.</text>
</comment>
<reference evidence="2 3" key="1">
    <citation type="submission" date="2023-12" db="EMBL/GenBank/DDBJ databases">
        <title>A high-quality genome assembly for Dillenia turbinata (Dilleniales).</title>
        <authorList>
            <person name="Chanderbali A."/>
        </authorList>
    </citation>
    <scope>NUCLEOTIDE SEQUENCE [LARGE SCALE GENOMIC DNA]</scope>
    <source>
        <strain evidence="2">LSX21</strain>
        <tissue evidence="2">Leaf</tissue>
    </source>
</reference>
<dbReference type="Proteomes" id="UP001370490">
    <property type="component" value="Unassembled WGS sequence"/>
</dbReference>
<gene>
    <name evidence="2" type="ORF">RJ641_014416</name>
</gene>
<evidence type="ECO:0000313" key="3">
    <source>
        <dbReference type="Proteomes" id="UP001370490"/>
    </source>
</evidence>
<proteinExistence type="predicted"/>
<evidence type="ECO:0000313" key="2">
    <source>
        <dbReference type="EMBL" id="KAK6920738.1"/>
    </source>
</evidence>
<feature type="non-terminal residue" evidence="2">
    <location>
        <position position="1"/>
    </location>
</feature>
<dbReference type="PROSITE" id="PS50142">
    <property type="entry name" value="RNASE_3_2"/>
    <property type="match status" value="1"/>
</dbReference>
<sequence>FKTFQISIYPYLCKTLNFFNSTSLNPSFSQAQTVNQDHFIIRIKPSSSPFSTALETLQTQIGYKFQNIGLLRRAMTHSSFSRANNIALGIFGETLISTSFSLQCLDKNVDMSGKDLNDRISEISNVESSCAVDAMRLGLEKVVRVSPKTNSSVPTVVCGAFRAIFGAIALDSGKLDVAGDVFVRVHGGQIGEALAM</sequence>
<dbReference type="EMBL" id="JBAMMX010000020">
    <property type="protein sequence ID" value="KAK6920738.1"/>
    <property type="molecule type" value="Genomic_DNA"/>
</dbReference>
<dbReference type="GO" id="GO:0004525">
    <property type="term" value="F:ribonuclease III activity"/>
    <property type="evidence" value="ECO:0007669"/>
    <property type="project" value="InterPro"/>
</dbReference>
<keyword evidence="3" id="KW-1185">Reference proteome</keyword>
<dbReference type="GO" id="GO:0006396">
    <property type="term" value="P:RNA processing"/>
    <property type="evidence" value="ECO:0007669"/>
    <property type="project" value="InterPro"/>
</dbReference>
<accession>A0AAN8UPE3</accession>
<evidence type="ECO:0000259" key="1">
    <source>
        <dbReference type="PROSITE" id="PS50142"/>
    </source>
</evidence>
<dbReference type="AlphaFoldDB" id="A0AAN8UPE3"/>
<dbReference type="SMART" id="SM00535">
    <property type="entry name" value="RIBOc"/>
    <property type="match status" value="1"/>
</dbReference>
<dbReference type="InterPro" id="IPR000999">
    <property type="entry name" value="RNase_III_dom"/>
</dbReference>
<protein>
    <submittedName>
        <fullName evidence="2">Ribonuclease III domain</fullName>
    </submittedName>
</protein>
<dbReference type="SUPFAM" id="SSF69065">
    <property type="entry name" value="RNase III domain-like"/>
    <property type="match status" value="1"/>
</dbReference>
<dbReference type="Gene3D" id="1.10.1520.10">
    <property type="entry name" value="Ribonuclease III domain"/>
    <property type="match status" value="1"/>
</dbReference>
<name>A0AAN8UPE3_9MAGN</name>
<feature type="domain" description="RNase III" evidence="1">
    <location>
        <begin position="54"/>
        <end position="173"/>
    </location>
</feature>
<dbReference type="Pfam" id="PF14622">
    <property type="entry name" value="Ribonucleas_3_3"/>
    <property type="match status" value="1"/>
</dbReference>